<accession>A0AAU8DKY6</accession>
<reference evidence="1" key="1">
    <citation type="submission" date="2024-05" db="EMBL/GenBank/DDBJ databases">
        <authorList>
            <person name="Cai S.Y."/>
            <person name="Jin L.M."/>
            <person name="Li H.R."/>
        </authorList>
    </citation>
    <scope>NUCLEOTIDE SEQUENCE</scope>
    <source>
        <strain evidence="1">A5-74</strain>
    </source>
</reference>
<dbReference type="RefSeq" id="WP_353647655.1">
    <property type="nucleotide sequence ID" value="NZ_CP159218.1"/>
</dbReference>
<dbReference type="EMBL" id="CP159218">
    <property type="protein sequence ID" value="XCG62040.1"/>
    <property type="molecule type" value="Genomic_DNA"/>
</dbReference>
<dbReference type="InterPro" id="IPR021456">
    <property type="entry name" value="DUF3107"/>
</dbReference>
<dbReference type="AlphaFoldDB" id="A0AAU8DKY6"/>
<proteinExistence type="predicted"/>
<evidence type="ECO:0000313" key="1">
    <source>
        <dbReference type="EMBL" id="XCG62040.1"/>
    </source>
</evidence>
<name>A0AAU8DKY6_9ACTN</name>
<dbReference type="Pfam" id="PF11305">
    <property type="entry name" value="DUF3107"/>
    <property type="match status" value="1"/>
</dbReference>
<sequence length="74" mass="7905">MEVKVGIADHGRELLVVSTAEPEEVQAQVDKALKDSSGSLVLVDEKGRKVIVPTARIAYVEIAPSDSRRVGFGS</sequence>
<gene>
    <name evidence="1" type="ORF">ABLG96_12180</name>
</gene>
<protein>
    <submittedName>
        <fullName evidence="1">DUF3107 domain-containing protein</fullName>
    </submittedName>
</protein>
<organism evidence="1">
    <name type="scientific">Nakamurella sp. A5-74</name>
    <dbReference type="NCBI Taxonomy" id="3158264"/>
    <lineage>
        <taxon>Bacteria</taxon>
        <taxon>Bacillati</taxon>
        <taxon>Actinomycetota</taxon>
        <taxon>Actinomycetes</taxon>
        <taxon>Nakamurellales</taxon>
        <taxon>Nakamurellaceae</taxon>
        <taxon>Nakamurella</taxon>
    </lineage>
</organism>